<dbReference type="EMBL" id="BHWB01000003">
    <property type="protein sequence ID" value="GCB34337.1"/>
    <property type="molecule type" value="Genomic_DNA"/>
</dbReference>
<dbReference type="AlphaFoldDB" id="A0A401LSE6"/>
<comment type="caution">
    <text evidence="1">The sequence shown here is derived from an EMBL/GenBank/DDBJ whole genome shotgun (WGS) entry which is preliminary data.</text>
</comment>
<evidence type="ECO:0000313" key="2">
    <source>
        <dbReference type="Proteomes" id="UP000288079"/>
    </source>
</evidence>
<gene>
    <name evidence="1" type="ORF">KGMB02408_12820</name>
</gene>
<name>A0A401LSE6_9BACE</name>
<sequence length="110" mass="13196">MEEGWGNPFITIVNRSDKSIEFIMGEHYPDTVFQFGHSISVGPNDQRDYTYYLSRTKLFKKYPIMQVFAIDTENTTLAIDTIRKYHLYERYELTKKQLEENNWIVVYPKE</sequence>
<accession>A0A401LSE6</accession>
<dbReference type="Proteomes" id="UP000288079">
    <property type="component" value="Unassembled WGS sequence"/>
</dbReference>
<organism evidence="1 2">
    <name type="scientific">Bacteroides faecalis</name>
    <dbReference type="NCBI Taxonomy" id="2447885"/>
    <lineage>
        <taxon>Bacteria</taxon>
        <taxon>Pseudomonadati</taxon>
        <taxon>Bacteroidota</taxon>
        <taxon>Bacteroidia</taxon>
        <taxon>Bacteroidales</taxon>
        <taxon>Bacteroidaceae</taxon>
        <taxon>Bacteroides</taxon>
    </lineage>
</organism>
<reference evidence="1 2" key="1">
    <citation type="submission" date="2018-10" db="EMBL/GenBank/DDBJ databases">
        <title>Draft Genome Sequence of Bacteroides sp. KCTC 15687.</title>
        <authorList>
            <person name="Yu S.Y."/>
            <person name="Kim J.S."/>
            <person name="Oh B.S."/>
            <person name="Park S.H."/>
            <person name="Kang S.W."/>
            <person name="Park J.E."/>
            <person name="Choi S.H."/>
            <person name="Han K.I."/>
            <person name="Lee K.C."/>
            <person name="Eom M.K."/>
            <person name="Suh M.K."/>
            <person name="Lee D.H."/>
            <person name="Yoon H."/>
            <person name="Kim B."/>
            <person name="Yang S.J."/>
            <person name="Lee J.S."/>
            <person name="Lee J.H."/>
        </authorList>
    </citation>
    <scope>NUCLEOTIDE SEQUENCE [LARGE SCALE GENOMIC DNA]</scope>
    <source>
        <strain evidence="1 2">KCTC 15687</strain>
    </source>
</reference>
<evidence type="ECO:0000313" key="1">
    <source>
        <dbReference type="EMBL" id="GCB34337.1"/>
    </source>
</evidence>
<protein>
    <submittedName>
        <fullName evidence="1">Uncharacterized protein</fullName>
    </submittedName>
</protein>
<keyword evidence="2" id="KW-1185">Reference proteome</keyword>
<proteinExistence type="predicted"/>